<evidence type="ECO:0000256" key="12">
    <source>
        <dbReference type="ARBA" id="ARBA00022777"/>
    </source>
</evidence>
<evidence type="ECO:0000256" key="5">
    <source>
        <dbReference type="ARBA" id="ARBA00022448"/>
    </source>
</evidence>
<evidence type="ECO:0000313" key="22">
    <source>
        <dbReference type="Proteomes" id="UP001161389"/>
    </source>
</evidence>
<dbReference type="PANTHER" id="PTHR45453:SF1">
    <property type="entry name" value="PHOSPHATE REGULON SENSOR PROTEIN PHOR"/>
    <property type="match status" value="1"/>
</dbReference>
<dbReference type="GO" id="GO:0016036">
    <property type="term" value="P:cellular response to phosphate starvation"/>
    <property type="evidence" value="ECO:0007669"/>
    <property type="project" value="TreeGrafter"/>
</dbReference>
<gene>
    <name evidence="21" type="primary">phoR</name>
    <name evidence="21" type="ORF">GCM10007876_34540</name>
</gene>
<evidence type="ECO:0000256" key="10">
    <source>
        <dbReference type="ARBA" id="ARBA00022692"/>
    </source>
</evidence>
<evidence type="ECO:0000256" key="13">
    <source>
        <dbReference type="ARBA" id="ARBA00022840"/>
    </source>
</evidence>
<evidence type="ECO:0000256" key="15">
    <source>
        <dbReference type="ARBA" id="ARBA00023012"/>
    </source>
</evidence>
<dbReference type="InterPro" id="IPR000014">
    <property type="entry name" value="PAS"/>
</dbReference>
<dbReference type="EC" id="2.7.13.3" evidence="3"/>
<evidence type="ECO:0000313" key="21">
    <source>
        <dbReference type="EMBL" id="GLQ32975.1"/>
    </source>
</evidence>
<name>A0AA37SDJ2_9GAMM</name>
<evidence type="ECO:0000256" key="9">
    <source>
        <dbReference type="ARBA" id="ARBA00022679"/>
    </source>
</evidence>
<reference evidence="21" key="1">
    <citation type="journal article" date="2014" name="Int. J. Syst. Evol. Microbiol.">
        <title>Complete genome sequence of Corynebacterium casei LMG S-19264T (=DSM 44701T), isolated from a smear-ripened cheese.</title>
        <authorList>
            <consortium name="US DOE Joint Genome Institute (JGI-PGF)"/>
            <person name="Walter F."/>
            <person name="Albersmeier A."/>
            <person name="Kalinowski J."/>
            <person name="Ruckert C."/>
        </authorList>
    </citation>
    <scope>NUCLEOTIDE SEQUENCE</scope>
    <source>
        <strain evidence="21">NBRC 110071</strain>
    </source>
</reference>
<comment type="catalytic activity">
    <reaction evidence="1">
        <text>ATP + protein L-histidine = ADP + protein N-phospho-L-histidine.</text>
        <dbReference type="EC" id="2.7.13.3"/>
    </reaction>
</comment>
<dbReference type="RefSeq" id="WP_284383160.1">
    <property type="nucleotide sequence ID" value="NZ_BSNM01000016.1"/>
</dbReference>
<keyword evidence="6" id="KW-1003">Cell membrane</keyword>
<keyword evidence="7" id="KW-0597">Phosphoprotein</keyword>
<comment type="caution">
    <text evidence="21">The sequence shown here is derived from an EMBL/GenBank/DDBJ whole genome shotgun (WGS) entry which is preliminary data.</text>
</comment>
<dbReference type="InterPro" id="IPR003594">
    <property type="entry name" value="HATPase_dom"/>
</dbReference>
<dbReference type="Gene3D" id="3.30.565.10">
    <property type="entry name" value="Histidine kinase-like ATPase, C-terminal domain"/>
    <property type="match status" value="1"/>
</dbReference>
<dbReference type="GO" id="GO:0004721">
    <property type="term" value="F:phosphoprotein phosphatase activity"/>
    <property type="evidence" value="ECO:0007669"/>
    <property type="project" value="InterPro"/>
</dbReference>
<evidence type="ECO:0000256" key="7">
    <source>
        <dbReference type="ARBA" id="ARBA00022553"/>
    </source>
</evidence>
<evidence type="ECO:0000256" key="14">
    <source>
        <dbReference type="ARBA" id="ARBA00022989"/>
    </source>
</evidence>
<dbReference type="AlphaFoldDB" id="A0AA37SDJ2"/>
<keyword evidence="12" id="KW-0418">Kinase</keyword>
<dbReference type="FunFam" id="3.30.565.10:FF:000006">
    <property type="entry name" value="Sensor histidine kinase WalK"/>
    <property type="match status" value="1"/>
</dbReference>
<dbReference type="Proteomes" id="UP001161389">
    <property type="component" value="Unassembled WGS sequence"/>
</dbReference>
<comment type="function">
    <text evidence="17">Member of the two-component regulatory system PhoR/PhoB involved in the phosphate regulon genes expression. PhoR may function as a membrane-associated protein kinase that phosphorylates PhoB in response to environmental signals.</text>
</comment>
<evidence type="ECO:0000256" key="8">
    <source>
        <dbReference type="ARBA" id="ARBA00022592"/>
    </source>
</evidence>
<dbReference type="SMART" id="SM00387">
    <property type="entry name" value="HATPase_c"/>
    <property type="match status" value="1"/>
</dbReference>
<evidence type="ECO:0000256" key="6">
    <source>
        <dbReference type="ARBA" id="ARBA00022475"/>
    </source>
</evidence>
<dbReference type="GO" id="GO:0005886">
    <property type="term" value="C:plasma membrane"/>
    <property type="evidence" value="ECO:0007669"/>
    <property type="project" value="UniProtKB-SubCell"/>
</dbReference>
<dbReference type="InterPro" id="IPR003661">
    <property type="entry name" value="HisK_dim/P_dom"/>
</dbReference>
<organism evidence="21 22">
    <name type="scientific">Litoribrevibacter albus</name>
    <dbReference type="NCBI Taxonomy" id="1473156"/>
    <lineage>
        <taxon>Bacteria</taxon>
        <taxon>Pseudomonadati</taxon>
        <taxon>Pseudomonadota</taxon>
        <taxon>Gammaproteobacteria</taxon>
        <taxon>Oceanospirillales</taxon>
        <taxon>Oceanospirillaceae</taxon>
        <taxon>Litoribrevibacter</taxon>
    </lineage>
</organism>
<comment type="subcellular location">
    <subcellularLocation>
        <location evidence="2">Cell membrane</location>
    </subcellularLocation>
</comment>
<keyword evidence="5" id="KW-0813">Transport</keyword>
<keyword evidence="13" id="KW-0067">ATP-binding</keyword>
<keyword evidence="9" id="KW-0808">Transferase</keyword>
<proteinExistence type="predicted"/>
<dbReference type="CDD" id="cd00082">
    <property type="entry name" value="HisKA"/>
    <property type="match status" value="1"/>
</dbReference>
<evidence type="ECO:0000259" key="19">
    <source>
        <dbReference type="PROSITE" id="PS50109"/>
    </source>
</evidence>
<evidence type="ECO:0000256" key="11">
    <source>
        <dbReference type="ARBA" id="ARBA00022741"/>
    </source>
</evidence>
<dbReference type="GO" id="GO:0005524">
    <property type="term" value="F:ATP binding"/>
    <property type="evidence" value="ECO:0007669"/>
    <property type="project" value="UniProtKB-KW"/>
</dbReference>
<dbReference type="InterPro" id="IPR035965">
    <property type="entry name" value="PAS-like_dom_sf"/>
</dbReference>
<dbReference type="InterPro" id="IPR050351">
    <property type="entry name" value="BphY/WalK/GraS-like"/>
</dbReference>
<dbReference type="Pfam" id="PF00512">
    <property type="entry name" value="HisKA"/>
    <property type="match status" value="1"/>
</dbReference>
<keyword evidence="22" id="KW-1185">Reference proteome</keyword>
<dbReference type="InterPro" id="IPR014310">
    <property type="entry name" value="Sig_transdc_His_kinase_PhoR"/>
</dbReference>
<dbReference type="Gene3D" id="1.10.287.130">
    <property type="match status" value="1"/>
</dbReference>
<evidence type="ECO:0000256" key="2">
    <source>
        <dbReference type="ARBA" id="ARBA00004236"/>
    </source>
</evidence>
<accession>A0AA37SDJ2</accession>
<dbReference type="Gene3D" id="3.30.450.20">
    <property type="entry name" value="PAS domain"/>
    <property type="match status" value="1"/>
</dbReference>
<dbReference type="GO" id="GO:0006817">
    <property type="term" value="P:phosphate ion transport"/>
    <property type="evidence" value="ECO:0007669"/>
    <property type="project" value="UniProtKB-KW"/>
</dbReference>
<feature type="domain" description="PAS" evidence="20">
    <location>
        <begin position="87"/>
        <end position="158"/>
    </location>
</feature>
<evidence type="ECO:0000256" key="18">
    <source>
        <dbReference type="SAM" id="Phobius"/>
    </source>
</evidence>
<dbReference type="SUPFAM" id="SSF55874">
    <property type="entry name" value="ATPase domain of HSP90 chaperone/DNA topoisomerase II/histidine kinase"/>
    <property type="match status" value="1"/>
</dbReference>
<dbReference type="GO" id="GO:0000155">
    <property type="term" value="F:phosphorelay sensor kinase activity"/>
    <property type="evidence" value="ECO:0007669"/>
    <property type="project" value="InterPro"/>
</dbReference>
<dbReference type="PANTHER" id="PTHR45453">
    <property type="entry name" value="PHOSPHATE REGULON SENSOR PROTEIN PHOR"/>
    <property type="match status" value="1"/>
</dbReference>
<keyword evidence="15" id="KW-0902">Two-component regulatory system</keyword>
<evidence type="ECO:0000256" key="3">
    <source>
        <dbReference type="ARBA" id="ARBA00012438"/>
    </source>
</evidence>
<dbReference type="InterPro" id="IPR021766">
    <property type="entry name" value="PhoR_N"/>
</dbReference>
<dbReference type="InterPro" id="IPR005467">
    <property type="entry name" value="His_kinase_dom"/>
</dbReference>
<dbReference type="PROSITE" id="PS50112">
    <property type="entry name" value="PAS"/>
    <property type="match status" value="1"/>
</dbReference>
<keyword evidence="8" id="KW-0592">Phosphate transport</keyword>
<dbReference type="FunFam" id="1.10.287.130:FF:000008">
    <property type="entry name" value="Two-component sensor histidine kinase"/>
    <property type="match status" value="1"/>
</dbReference>
<dbReference type="SUPFAM" id="SSF55785">
    <property type="entry name" value="PYP-like sensor domain (PAS domain)"/>
    <property type="match status" value="1"/>
</dbReference>
<dbReference type="EMBL" id="BSNM01000016">
    <property type="protein sequence ID" value="GLQ32975.1"/>
    <property type="molecule type" value="Genomic_DNA"/>
</dbReference>
<keyword evidence="14 18" id="KW-1133">Transmembrane helix</keyword>
<keyword evidence="11" id="KW-0547">Nucleotide-binding</keyword>
<sequence>MLSNWYIELQRVTLLVLATTFIGFFFDHALIGLIVGLTAYVLWNVRQMSRLESWLQHQELDKLPLSEGLWGKLFDSIYRQEKEHQSGKRRLQTIIDRIQQSTAALQDAVIMAEYDGTLEWWNRSTESLLGFRSPDDGGQQITNLIRDPDFVEYFESEDYATPLVINSPINPNMVLEISVTPFGNDDRLITARDITHIEHLERMRKDFIANVSHELKTPLTVLIGYLETLIDYSDDNDRWLRIFHQMQTQATRMQDLVQDLLILTRLETTEINLEEQPVNLNYLLENIAAEARTYSNGEHQIILNCENEIEMSGSYDELRSAFSNLIINAVKYTQSGGRIEIKGYLDRTSIHIEVIDNGPGIDQKHIPHLTERFYRVDESRKSDTGGTGLGLAITKHIIIRHNGHLGIESRLGYGSKFSCEFPIALLSQHQQLA</sequence>
<dbReference type="SUPFAM" id="SSF47384">
    <property type="entry name" value="Homodimeric domain of signal transducing histidine kinase"/>
    <property type="match status" value="1"/>
</dbReference>
<protein>
    <recommendedName>
        <fullName evidence="4">Phosphate regulon sensor protein PhoR</fullName>
        <ecNumber evidence="3">2.7.13.3</ecNumber>
    </recommendedName>
</protein>
<feature type="transmembrane region" description="Helical" evidence="18">
    <location>
        <begin position="12"/>
        <end position="43"/>
    </location>
</feature>
<dbReference type="PROSITE" id="PS50109">
    <property type="entry name" value="HIS_KIN"/>
    <property type="match status" value="1"/>
</dbReference>
<dbReference type="Pfam" id="PF11808">
    <property type="entry name" value="PhoR"/>
    <property type="match status" value="1"/>
</dbReference>
<evidence type="ECO:0000256" key="1">
    <source>
        <dbReference type="ARBA" id="ARBA00000085"/>
    </source>
</evidence>
<dbReference type="Pfam" id="PF02518">
    <property type="entry name" value="HATPase_c"/>
    <property type="match status" value="1"/>
</dbReference>
<evidence type="ECO:0000256" key="17">
    <source>
        <dbReference type="ARBA" id="ARBA00025207"/>
    </source>
</evidence>
<keyword evidence="10 18" id="KW-0812">Transmembrane</keyword>
<dbReference type="NCBIfam" id="TIGR02966">
    <property type="entry name" value="phoR_proteo"/>
    <property type="match status" value="1"/>
</dbReference>
<dbReference type="SMART" id="SM00388">
    <property type="entry name" value="HisKA"/>
    <property type="match status" value="1"/>
</dbReference>
<dbReference type="InterPro" id="IPR036097">
    <property type="entry name" value="HisK_dim/P_sf"/>
</dbReference>
<feature type="domain" description="Histidine kinase" evidence="19">
    <location>
        <begin position="210"/>
        <end position="425"/>
    </location>
</feature>
<keyword evidence="16 18" id="KW-0472">Membrane</keyword>
<evidence type="ECO:0000256" key="4">
    <source>
        <dbReference type="ARBA" id="ARBA00019665"/>
    </source>
</evidence>
<evidence type="ECO:0000256" key="16">
    <source>
        <dbReference type="ARBA" id="ARBA00023136"/>
    </source>
</evidence>
<dbReference type="InterPro" id="IPR004358">
    <property type="entry name" value="Sig_transdc_His_kin-like_C"/>
</dbReference>
<reference evidence="21" key="2">
    <citation type="submission" date="2023-01" db="EMBL/GenBank/DDBJ databases">
        <title>Draft genome sequence of Litoribrevibacter albus strain NBRC 110071.</title>
        <authorList>
            <person name="Sun Q."/>
            <person name="Mori K."/>
        </authorList>
    </citation>
    <scope>NUCLEOTIDE SEQUENCE</scope>
    <source>
        <strain evidence="21">NBRC 110071</strain>
    </source>
</reference>
<evidence type="ECO:0000259" key="20">
    <source>
        <dbReference type="PROSITE" id="PS50112"/>
    </source>
</evidence>
<dbReference type="InterPro" id="IPR036890">
    <property type="entry name" value="HATPase_C_sf"/>
</dbReference>
<dbReference type="PRINTS" id="PR00344">
    <property type="entry name" value="BCTRLSENSOR"/>
</dbReference>